<dbReference type="Gene3D" id="3.40.50.2300">
    <property type="match status" value="1"/>
</dbReference>
<dbReference type="GeneID" id="96780001"/>
<dbReference type="Pfam" id="PF07228">
    <property type="entry name" value="SpoIIE"/>
    <property type="match status" value="1"/>
</dbReference>
<accession>A0A6I2UEN7</accession>
<gene>
    <name evidence="3" type="ORF">FYJ84_13795</name>
</gene>
<dbReference type="CDD" id="cd00156">
    <property type="entry name" value="REC"/>
    <property type="match status" value="1"/>
</dbReference>
<dbReference type="GO" id="GO:0000160">
    <property type="term" value="P:phosphorelay signal transduction system"/>
    <property type="evidence" value="ECO:0007669"/>
    <property type="project" value="InterPro"/>
</dbReference>
<sequence>MKKPVILVVHRNPEKLLQQIDYSLDNGASLHSAADGMEAMLKCQQLKPAIVIVDIDLPDFNGMTVASAIKDNKENQALVYLTGLEGLLENAKADRYLPYGIPYELFIAQLKHDFQQIQGGEKLDEGMENAIVQQYDCLVPACSREDTGGAFSVNRLLSPYYHLSGDGLHYTLLKSDADVHSDNKDGLYGFIFDCVGHDLLSYGQAMNTLYILKTYMWQYQAGVYETLDEVVKAVNREVLNNFVSATLIPTLCFFMDIHAQKLIYCSAGIPSLLVKYKDHSRRESISCRSYMIGYDRDVSWHEECLDLSSVEEITFITDGLNDLLREKSESADEPMAFAKHDDISAIFIKIFHDNK</sequence>
<reference evidence="3 4" key="1">
    <citation type="submission" date="2019-08" db="EMBL/GenBank/DDBJ databases">
        <title>In-depth cultivation of the pig gut microbiome towards novel bacterial diversity and tailored functional studies.</title>
        <authorList>
            <person name="Wylensek D."/>
            <person name="Hitch T.C.A."/>
            <person name="Clavel T."/>
        </authorList>
    </citation>
    <scope>NUCLEOTIDE SEQUENCE [LARGE SCALE GENOMIC DNA]</scope>
    <source>
        <strain evidence="3 4">WCA-693-APC-5D-A</strain>
    </source>
</reference>
<dbReference type="Proteomes" id="UP000433181">
    <property type="component" value="Unassembled WGS sequence"/>
</dbReference>
<dbReference type="EMBL" id="VUNR01000047">
    <property type="protein sequence ID" value="MSU10033.1"/>
    <property type="molecule type" value="Genomic_DNA"/>
</dbReference>
<feature type="domain" description="Response regulatory" evidence="2">
    <location>
        <begin position="5"/>
        <end position="114"/>
    </location>
</feature>
<dbReference type="SMART" id="SM00448">
    <property type="entry name" value="REC"/>
    <property type="match status" value="1"/>
</dbReference>
<dbReference type="Pfam" id="PF00072">
    <property type="entry name" value="Response_reg"/>
    <property type="match status" value="1"/>
</dbReference>
<dbReference type="AlphaFoldDB" id="A0A6I2UEN7"/>
<feature type="modified residue" description="4-aspartylphosphate" evidence="1">
    <location>
        <position position="54"/>
    </location>
</feature>
<evidence type="ECO:0000313" key="3">
    <source>
        <dbReference type="EMBL" id="MSU10033.1"/>
    </source>
</evidence>
<keyword evidence="1" id="KW-0597">Phosphoprotein</keyword>
<proteinExistence type="predicted"/>
<dbReference type="Gene3D" id="3.60.40.10">
    <property type="entry name" value="PPM-type phosphatase domain"/>
    <property type="match status" value="1"/>
</dbReference>
<dbReference type="InterPro" id="IPR001932">
    <property type="entry name" value="PPM-type_phosphatase-like_dom"/>
</dbReference>
<dbReference type="PROSITE" id="PS50110">
    <property type="entry name" value="RESPONSE_REGULATORY"/>
    <property type="match status" value="1"/>
</dbReference>
<dbReference type="InterPro" id="IPR011006">
    <property type="entry name" value="CheY-like_superfamily"/>
</dbReference>
<name>A0A6I2UEN7_9FIRM</name>
<dbReference type="RefSeq" id="WP_154408198.1">
    <property type="nucleotide sequence ID" value="NZ_VUNR01000047.1"/>
</dbReference>
<comment type="caution">
    <text evidence="3">The sequence shown here is derived from an EMBL/GenBank/DDBJ whole genome shotgun (WGS) entry which is preliminary data.</text>
</comment>
<protein>
    <submittedName>
        <fullName evidence="3">SpoIIE family protein phosphatase</fullName>
    </submittedName>
</protein>
<evidence type="ECO:0000256" key="1">
    <source>
        <dbReference type="PROSITE-ProRule" id="PRU00169"/>
    </source>
</evidence>
<dbReference type="InterPro" id="IPR036457">
    <property type="entry name" value="PPM-type-like_dom_sf"/>
</dbReference>
<keyword evidence="4" id="KW-1185">Reference proteome</keyword>
<organism evidence="3 4">
    <name type="scientific">Anaerovibrio slackiae</name>
    <dbReference type="NCBI Taxonomy" id="2652309"/>
    <lineage>
        <taxon>Bacteria</taxon>
        <taxon>Bacillati</taxon>
        <taxon>Bacillota</taxon>
        <taxon>Negativicutes</taxon>
        <taxon>Selenomonadales</taxon>
        <taxon>Selenomonadaceae</taxon>
        <taxon>Anaerovibrio</taxon>
    </lineage>
</organism>
<dbReference type="SUPFAM" id="SSF52172">
    <property type="entry name" value="CheY-like"/>
    <property type="match status" value="1"/>
</dbReference>
<evidence type="ECO:0000313" key="4">
    <source>
        <dbReference type="Proteomes" id="UP000433181"/>
    </source>
</evidence>
<dbReference type="InterPro" id="IPR001789">
    <property type="entry name" value="Sig_transdc_resp-reg_receiver"/>
</dbReference>
<evidence type="ECO:0000259" key="2">
    <source>
        <dbReference type="PROSITE" id="PS50110"/>
    </source>
</evidence>